<proteinExistence type="predicted"/>
<evidence type="ECO:0000313" key="1">
    <source>
        <dbReference type="EMBL" id="VVC37432.1"/>
    </source>
</evidence>
<evidence type="ECO:0000313" key="2">
    <source>
        <dbReference type="Proteomes" id="UP000325440"/>
    </source>
</evidence>
<accession>A0A5E4MYJ7</accession>
<keyword evidence="2" id="KW-1185">Reference proteome</keyword>
<dbReference type="AlphaFoldDB" id="A0A5E4MYJ7"/>
<dbReference type="EMBL" id="CABPRJ010001447">
    <property type="protein sequence ID" value="VVC37432.1"/>
    <property type="molecule type" value="Genomic_DNA"/>
</dbReference>
<dbReference type="Proteomes" id="UP000325440">
    <property type="component" value="Unassembled WGS sequence"/>
</dbReference>
<reference evidence="1 2" key="1">
    <citation type="submission" date="2019-08" db="EMBL/GenBank/DDBJ databases">
        <authorList>
            <person name="Alioto T."/>
            <person name="Alioto T."/>
            <person name="Gomez Garrido J."/>
        </authorList>
    </citation>
    <scope>NUCLEOTIDE SEQUENCE [LARGE SCALE GENOMIC DNA]</scope>
</reference>
<protein>
    <submittedName>
        <fullName evidence="1">Uncharacterized protein</fullName>
    </submittedName>
</protein>
<name>A0A5E4MYJ7_9HEMI</name>
<sequence>MWNGTDDCVLRQRALKKTRHSDSGLTILNKSRLDTIRLYLLSEDDRHDFLRKEVVLRKRNIKFISSVTSRNDGWVPEYDAIHKNRRRTKKQKRVFNEVLK</sequence>
<organism evidence="1 2">
    <name type="scientific">Cinara cedri</name>
    <dbReference type="NCBI Taxonomy" id="506608"/>
    <lineage>
        <taxon>Eukaryota</taxon>
        <taxon>Metazoa</taxon>
        <taxon>Ecdysozoa</taxon>
        <taxon>Arthropoda</taxon>
        <taxon>Hexapoda</taxon>
        <taxon>Insecta</taxon>
        <taxon>Pterygota</taxon>
        <taxon>Neoptera</taxon>
        <taxon>Paraneoptera</taxon>
        <taxon>Hemiptera</taxon>
        <taxon>Sternorrhyncha</taxon>
        <taxon>Aphidomorpha</taxon>
        <taxon>Aphidoidea</taxon>
        <taxon>Aphididae</taxon>
        <taxon>Lachninae</taxon>
        <taxon>Cinara</taxon>
    </lineage>
</organism>
<gene>
    <name evidence="1" type="ORF">CINCED_3A012497</name>
</gene>